<reference evidence="8 9" key="1">
    <citation type="submission" date="2020-08" db="EMBL/GenBank/DDBJ databases">
        <title>Genomic Encyclopedia of Type Strains, Phase IV (KMG-IV): sequencing the most valuable type-strain genomes for metagenomic binning, comparative biology and taxonomic classification.</title>
        <authorList>
            <person name="Goeker M."/>
        </authorList>
    </citation>
    <scope>NUCLEOTIDE SEQUENCE [LARGE SCALE GENOMIC DNA]</scope>
    <source>
        <strain evidence="8 9">DSM 103526</strain>
    </source>
</reference>
<dbReference type="GO" id="GO:0044781">
    <property type="term" value="P:bacterial-type flagellum organization"/>
    <property type="evidence" value="ECO:0007669"/>
    <property type="project" value="UniProtKB-KW"/>
</dbReference>
<protein>
    <recommendedName>
        <fullName evidence="2">Negative regulator of flagellin synthesis</fullName>
    </recommendedName>
</protein>
<dbReference type="Proteomes" id="UP000579281">
    <property type="component" value="Unassembled WGS sequence"/>
</dbReference>
<name>A0A841L1Z5_9FIRM</name>
<proteinExistence type="inferred from homology"/>
<evidence type="ECO:0000313" key="8">
    <source>
        <dbReference type="EMBL" id="MBB6216409.1"/>
    </source>
</evidence>
<dbReference type="SUPFAM" id="SSF101498">
    <property type="entry name" value="Anti-sigma factor FlgM"/>
    <property type="match status" value="1"/>
</dbReference>
<dbReference type="InterPro" id="IPR035890">
    <property type="entry name" value="Anti-sigma-28_factor_FlgM_sf"/>
</dbReference>
<keyword evidence="8" id="KW-0282">Flagellum</keyword>
<keyword evidence="8" id="KW-0969">Cilium</keyword>
<dbReference type="RefSeq" id="WP_184310943.1">
    <property type="nucleotide sequence ID" value="NZ_JACHEN010000014.1"/>
</dbReference>
<evidence type="ECO:0000256" key="6">
    <source>
        <dbReference type="ARBA" id="ARBA00023163"/>
    </source>
</evidence>
<keyword evidence="3" id="KW-0678">Repressor</keyword>
<accession>A0A841L1Z5</accession>
<feature type="domain" description="Anti-sigma-28 factor FlgM C-terminal" evidence="7">
    <location>
        <begin position="34"/>
        <end position="86"/>
    </location>
</feature>
<dbReference type="InterPro" id="IPR031316">
    <property type="entry name" value="FlgM_C"/>
</dbReference>
<evidence type="ECO:0000256" key="5">
    <source>
        <dbReference type="ARBA" id="ARBA00023015"/>
    </source>
</evidence>
<keyword evidence="4" id="KW-1005">Bacterial flagellum biogenesis</keyword>
<dbReference type="Pfam" id="PF04316">
    <property type="entry name" value="FlgM"/>
    <property type="match status" value="1"/>
</dbReference>
<keyword evidence="9" id="KW-1185">Reference proteome</keyword>
<keyword evidence="8" id="KW-0966">Cell projection</keyword>
<dbReference type="GO" id="GO:0045892">
    <property type="term" value="P:negative regulation of DNA-templated transcription"/>
    <property type="evidence" value="ECO:0007669"/>
    <property type="project" value="InterPro"/>
</dbReference>
<evidence type="ECO:0000259" key="7">
    <source>
        <dbReference type="Pfam" id="PF04316"/>
    </source>
</evidence>
<evidence type="ECO:0000313" key="9">
    <source>
        <dbReference type="Proteomes" id="UP000579281"/>
    </source>
</evidence>
<organism evidence="8 9">
    <name type="scientific">Anaerosolibacter carboniphilus</name>
    <dbReference type="NCBI Taxonomy" id="1417629"/>
    <lineage>
        <taxon>Bacteria</taxon>
        <taxon>Bacillati</taxon>
        <taxon>Bacillota</taxon>
        <taxon>Clostridia</taxon>
        <taxon>Peptostreptococcales</taxon>
        <taxon>Thermotaleaceae</taxon>
        <taxon>Anaerosolibacter</taxon>
    </lineage>
</organism>
<dbReference type="EMBL" id="JACHEN010000014">
    <property type="protein sequence ID" value="MBB6216409.1"/>
    <property type="molecule type" value="Genomic_DNA"/>
</dbReference>
<comment type="caution">
    <text evidence="8">The sequence shown here is derived from an EMBL/GenBank/DDBJ whole genome shotgun (WGS) entry which is preliminary data.</text>
</comment>
<evidence type="ECO:0000256" key="3">
    <source>
        <dbReference type="ARBA" id="ARBA00022491"/>
    </source>
</evidence>
<evidence type="ECO:0000256" key="4">
    <source>
        <dbReference type="ARBA" id="ARBA00022795"/>
    </source>
</evidence>
<keyword evidence="6" id="KW-0804">Transcription</keyword>
<evidence type="ECO:0000256" key="1">
    <source>
        <dbReference type="ARBA" id="ARBA00005322"/>
    </source>
</evidence>
<dbReference type="AlphaFoldDB" id="A0A841L1Z5"/>
<gene>
    <name evidence="8" type="ORF">HNQ80_002509</name>
</gene>
<dbReference type="NCBIfam" id="TIGR03824">
    <property type="entry name" value="FlgM_jcvi"/>
    <property type="match status" value="1"/>
</dbReference>
<dbReference type="InterPro" id="IPR007412">
    <property type="entry name" value="FlgM"/>
</dbReference>
<sequence>MKITNNQNVQKILGAYKKKLEGTEKTAKLKQENDKVEISETAREFQIALNAYKKLPEVRQNKVDEVTKQIQSGNYTPSAEEVVHSIFDRKI</sequence>
<comment type="similarity">
    <text evidence="1">Belongs to the FlgM family.</text>
</comment>
<keyword evidence="5" id="KW-0805">Transcription regulation</keyword>
<evidence type="ECO:0000256" key="2">
    <source>
        <dbReference type="ARBA" id="ARBA00017823"/>
    </source>
</evidence>